<proteinExistence type="inferred from homology"/>
<dbReference type="InterPro" id="IPR011022">
    <property type="entry name" value="Arrestin_C-like"/>
</dbReference>
<dbReference type="InterPro" id="IPR014752">
    <property type="entry name" value="Arrestin-like_C"/>
</dbReference>
<name>A0AAD9NF66_9ANNE</name>
<evidence type="ECO:0000256" key="2">
    <source>
        <dbReference type="SAM" id="MobiDB-lite"/>
    </source>
</evidence>
<reference evidence="4" key="1">
    <citation type="journal article" date="2023" name="Mol. Biol. Evol.">
        <title>Third-Generation Sequencing Reveals the Adaptive Role of the Epigenome in Three Deep-Sea Polychaetes.</title>
        <authorList>
            <person name="Perez M."/>
            <person name="Aroh O."/>
            <person name="Sun Y."/>
            <person name="Lan Y."/>
            <person name="Juniper S.K."/>
            <person name="Young C.R."/>
            <person name="Angers B."/>
            <person name="Qian P.Y."/>
        </authorList>
    </citation>
    <scope>NUCLEOTIDE SEQUENCE</scope>
    <source>
        <strain evidence="4">P08H-3</strain>
    </source>
</reference>
<organism evidence="4 5">
    <name type="scientific">Paralvinella palmiformis</name>
    <dbReference type="NCBI Taxonomy" id="53620"/>
    <lineage>
        <taxon>Eukaryota</taxon>
        <taxon>Metazoa</taxon>
        <taxon>Spiralia</taxon>
        <taxon>Lophotrochozoa</taxon>
        <taxon>Annelida</taxon>
        <taxon>Polychaeta</taxon>
        <taxon>Sedentaria</taxon>
        <taxon>Canalipalpata</taxon>
        <taxon>Terebellida</taxon>
        <taxon>Terebelliformia</taxon>
        <taxon>Alvinellidae</taxon>
        <taxon>Paralvinella</taxon>
    </lineage>
</organism>
<dbReference type="GO" id="GO:0005737">
    <property type="term" value="C:cytoplasm"/>
    <property type="evidence" value="ECO:0007669"/>
    <property type="project" value="TreeGrafter"/>
</dbReference>
<dbReference type="Pfam" id="PF02752">
    <property type="entry name" value="Arrestin_C"/>
    <property type="match status" value="1"/>
</dbReference>
<accession>A0AAD9NF66</accession>
<dbReference type="EMBL" id="JAODUP010000021">
    <property type="protein sequence ID" value="KAK2168022.1"/>
    <property type="molecule type" value="Genomic_DNA"/>
</dbReference>
<dbReference type="SMART" id="SM01017">
    <property type="entry name" value="Arrestin_C"/>
    <property type="match status" value="1"/>
</dbReference>
<dbReference type="Proteomes" id="UP001208570">
    <property type="component" value="Unassembled WGS sequence"/>
</dbReference>
<feature type="domain" description="Arrestin C-terminal-like" evidence="3">
    <location>
        <begin position="178"/>
        <end position="309"/>
    </location>
</feature>
<evidence type="ECO:0000256" key="1">
    <source>
        <dbReference type="ARBA" id="ARBA00005298"/>
    </source>
</evidence>
<keyword evidence="5" id="KW-1185">Reference proteome</keyword>
<evidence type="ECO:0000313" key="4">
    <source>
        <dbReference type="EMBL" id="KAK2168022.1"/>
    </source>
</evidence>
<dbReference type="AlphaFoldDB" id="A0AAD9NF66"/>
<evidence type="ECO:0000259" key="3">
    <source>
        <dbReference type="SMART" id="SM01017"/>
    </source>
</evidence>
<gene>
    <name evidence="4" type="ORF">LSH36_21g05002</name>
</gene>
<dbReference type="Gene3D" id="2.60.40.640">
    <property type="match status" value="2"/>
</dbReference>
<dbReference type="SUPFAM" id="SSF81296">
    <property type="entry name" value="E set domains"/>
    <property type="match status" value="2"/>
</dbReference>
<evidence type="ECO:0000313" key="5">
    <source>
        <dbReference type="Proteomes" id="UP001208570"/>
    </source>
</evidence>
<dbReference type="InterPro" id="IPR050357">
    <property type="entry name" value="Arrestin_domain-protein"/>
</dbReference>
<dbReference type="GO" id="GO:0015031">
    <property type="term" value="P:protein transport"/>
    <property type="evidence" value="ECO:0007669"/>
    <property type="project" value="TreeGrafter"/>
</dbReference>
<dbReference type="PANTHER" id="PTHR11188:SF176">
    <property type="entry name" value="ARRESTIN DOMAIN-CONTAINING PROTEIN 1"/>
    <property type="match status" value="1"/>
</dbReference>
<comment type="caution">
    <text evidence="4">The sequence shown here is derived from an EMBL/GenBank/DDBJ whole genome shotgun (WGS) entry which is preliminary data.</text>
</comment>
<dbReference type="InterPro" id="IPR011021">
    <property type="entry name" value="Arrestin-like_N"/>
</dbReference>
<dbReference type="Pfam" id="PF00339">
    <property type="entry name" value="Arrestin_N"/>
    <property type="match status" value="1"/>
</dbReference>
<comment type="similarity">
    <text evidence="1">Belongs to the arrestin family.</text>
</comment>
<protein>
    <recommendedName>
        <fullName evidence="3">Arrestin C-terminal-like domain-containing protein</fullName>
    </recommendedName>
</protein>
<dbReference type="InterPro" id="IPR014756">
    <property type="entry name" value="Ig_E-set"/>
</dbReference>
<feature type="compositionally biased region" description="Basic and acidic residues" evidence="2">
    <location>
        <begin position="379"/>
        <end position="389"/>
    </location>
</feature>
<feature type="region of interest" description="Disordered" evidence="2">
    <location>
        <begin position="365"/>
        <end position="389"/>
    </location>
</feature>
<sequence length="389" mass="43287">MANPITKFEIHLEHDIDEQYQYGPGEILRGQVILVTKEPINLKAITVQIRGEATVGWDDDGRSEPTRASESYIDASVDLVSSGGELGSAIRVDPGDHSYTLEYQLPMNLPSSFIGKYGSITYVAKATLKEDKKFGLSTTITSEPFLVLRMLDISSEPKLLLRRQEKVQERFYGTLICLNGRVSVELTIDKTGHLPGEDMQLDAEITNGSPRTVQSLQAALVMHSTFHAKNLSRSHVQVVNKKRDECELGSGDGRRWKSVRLTIPPYIPESRLDGCDIIDIRYELEFVVELSNRKELRLTIPITVGTFDGSSMDDDIRGKRTTTKGDVKGGFVTVGQQQVIAPPSPNGDMNDIDGLLEDIDLGMNDEDHSKFRHPMNPGDTRKNPLFAKD</sequence>
<dbReference type="PANTHER" id="PTHR11188">
    <property type="entry name" value="ARRESTIN DOMAIN CONTAINING PROTEIN"/>
    <property type="match status" value="1"/>
</dbReference>